<organism evidence="2 3">
    <name type="scientific">Methylobacterium goesingense</name>
    <dbReference type="NCBI Taxonomy" id="243690"/>
    <lineage>
        <taxon>Bacteria</taxon>
        <taxon>Pseudomonadati</taxon>
        <taxon>Pseudomonadota</taxon>
        <taxon>Alphaproteobacteria</taxon>
        <taxon>Hyphomicrobiales</taxon>
        <taxon>Methylobacteriaceae</taxon>
        <taxon>Methylobacterium</taxon>
    </lineage>
</organism>
<evidence type="ECO:0000313" key="2">
    <source>
        <dbReference type="EMBL" id="MET3695455.1"/>
    </source>
</evidence>
<proteinExistence type="predicted"/>
<name>A0ABV2LC66_9HYPH</name>
<keyword evidence="1" id="KW-0812">Transmembrane</keyword>
<reference evidence="2 3" key="1">
    <citation type="submission" date="2024-06" db="EMBL/GenBank/DDBJ databases">
        <title>Genomic Encyclopedia of Type Strains, Phase IV (KMG-IV): sequencing the most valuable type-strain genomes for metagenomic binning, comparative biology and taxonomic classification.</title>
        <authorList>
            <person name="Goeker M."/>
        </authorList>
    </citation>
    <scope>NUCLEOTIDE SEQUENCE [LARGE SCALE GENOMIC DNA]</scope>
    <source>
        <strain evidence="2 3">DSM 21331</strain>
    </source>
</reference>
<keyword evidence="3" id="KW-1185">Reference proteome</keyword>
<dbReference type="RefSeq" id="WP_238279498.1">
    <property type="nucleotide sequence ID" value="NZ_BPQL01000059.1"/>
</dbReference>
<dbReference type="InterPro" id="IPR018895">
    <property type="entry name" value="DUF2474"/>
</dbReference>
<gene>
    <name evidence="2" type="ORF">ABID43_005023</name>
</gene>
<sequence length="46" mass="5353">MDEVSEYQRQPVPLWRRLLWFALLWVGSVLTLGLVAGVLRTWLRAG</sequence>
<accession>A0ABV2LC66</accession>
<evidence type="ECO:0000256" key="1">
    <source>
        <dbReference type="SAM" id="Phobius"/>
    </source>
</evidence>
<evidence type="ECO:0008006" key="4">
    <source>
        <dbReference type="Google" id="ProtNLM"/>
    </source>
</evidence>
<dbReference type="Proteomes" id="UP001549145">
    <property type="component" value="Unassembled WGS sequence"/>
</dbReference>
<evidence type="ECO:0000313" key="3">
    <source>
        <dbReference type="Proteomes" id="UP001549145"/>
    </source>
</evidence>
<feature type="transmembrane region" description="Helical" evidence="1">
    <location>
        <begin position="20"/>
        <end position="43"/>
    </location>
</feature>
<dbReference type="EMBL" id="JBEPMM010000028">
    <property type="protein sequence ID" value="MET3695455.1"/>
    <property type="molecule type" value="Genomic_DNA"/>
</dbReference>
<keyword evidence="1" id="KW-1133">Transmembrane helix</keyword>
<protein>
    <recommendedName>
        <fullName evidence="4">DUF2474 domain-containing protein</fullName>
    </recommendedName>
</protein>
<keyword evidence="1" id="KW-0472">Membrane</keyword>
<dbReference type="Pfam" id="PF10617">
    <property type="entry name" value="DUF2474"/>
    <property type="match status" value="1"/>
</dbReference>
<comment type="caution">
    <text evidence="2">The sequence shown here is derived from an EMBL/GenBank/DDBJ whole genome shotgun (WGS) entry which is preliminary data.</text>
</comment>